<accession>A0A6J1E1R2</accession>
<dbReference type="PANTHER" id="PTHR47123">
    <property type="entry name" value="F-BOX PROTEIN SKIP23"/>
    <property type="match status" value="1"/>
</dbReference>
<evidence type="ECO:0000259" key="2">
    <source>
        <dbReference type="Pfam" id="PF12937"/>
    </source>
</evidence>
<dbReference type="PANTHER" id="PTHR47123:SF28">
    <property type="entry name" value="F-BOX DOMAIN-CONTAINING PROTEIN"/>
    <property type="match status" value="1"/>
</dbReference>
<dbReference type="AlphaFoldDB" id="A0A6J1E1R2"/>
<dbReference type="InterPro" id="IPR001810">
    <property type="entry name" value="F-box_dom"/>
</dbReference>
<dbReference type="Gene3D" id="1.20.1280.50">
    <property type="match status" value="1"/>
</dbReference>
<feature type="domain" description="KIB1-4 beta-propeller" evidence="1">
    <location>
        <begin position="134"/>
        <end position="292"/>
    </location>
</feature>
<dbReference type="Proteomes" id="UP000504603">
    <property type="component" value="Unplaced"/>
</dbReference>
<dbReference type="KEGG" id="mcha:111025629"/>
<dbReference type="RefSeq" id="XP_022159209.1">
    <property type="nucleotide sequence ID" value="XM_022303517.1"/>
</dbReference>
<dbReference type="CDD" id="cd09917">
    <property type="entry name" value="F-box_SF"/>
    <property type="match status" value="1"/>
</dbReference>
<organism evidence="3 4">
    <name type="scientific">Momordica charantia</name>
    <name type="common">Bitter gourd</name>
    <name type="synonym">Balsam pear</name>
    <dbReference type="NCBI Taxonomy" id="3673"/>
    <lineage>
        <taxon>Eukaryota</taxon>
        <taxon>Viridiplantae</taxon>
        <taxon>Streptophyta</taxon>
        <taxon>Embryophyta</taxon>
        <taxon>Tracheophyta</taxon>
        <taxon>Spermatophyta</taxon>
        <taxon>Magnoliopsida</taxon>
        <taxon>eudicotyledons</taxon>
        <taxon>Gunneridae</taxon>
        <taxon>Pentapetalae</taxon>
        <taxon>rosids</taxon>
        <taxon>fabids</taxon>
        <taxon>Cucurbitales</taxon>
        <taxon>Cucurbitaceae</taxon>
        <taxon>Momordiceae</taxon>
        <taxon>Momordica</taxon>
    </lineage>
</organism>
<dbReference type="GeneID" id="111025629"/>
<keyword evidence="3" id="KW-1185">Reference proteome</keyword>
<evidence type="ECO:0000313" key="3">
    <source>
        <dbReference type="Proteomes" id="UP000504603"/>
    </source>
</evidence>
<sequence length="319" mass="36059">MDDGGSVRWSDLPPELWTAIAKCLDSFIDVLRCRSVCRLWRASLPRLNAVSPFVPLSVPIPPLNDDDLPIKGAILIREITYRLGPLRQTSSSSAADWSEMVTEDWSKMVVRMRTKIRKQSPPGSGSAVRRKVNLLDFRILEVNTSYFLLSTDPHSHIPGIDKIVMSPDSPWIHAQDCTVLALRGDGKLGFVKLRPDGEWTLIEEQNNNNLNCCDDVIAWKGQFYAIDKSGAVFRIDSESMKLKRISPPLRDSGERKHLVKCGKLYAVDRFDSRGKGAVYRVFRVDFDGLVEVDFEGSFSVGMKCWFWEASIALLRRRIG</sequence>
<evidence type="ECO:0000313" key="4">
    <source>
        <dbReference type="RefSeq" id="XP_022159209.1"/>
    </source>
</evidence>
<gene>
    <name evidence="4" type="primary">LOC111025629</name>
</gene>
<protein>
    <submittedName>
        <fullName evidence="4">F-box protein At2g17036-like</fullName>
    </submittedName>
</protein>
<reference evidence="4" key="1">
    <citation type="submission" date="2025-08" db="UniProtKB">
        <authorList>
            <consortium name="RefSeq"/>
        </authorList>
    </citation>
    <scope>IDENTIFICATION</scope>
    <source>
        <strain evidence="4">OHB3-1</strain>
    </source>
</reference>
<dbReference type="Pfam" id="PF12937">
    <property type="entry name" value="F-box-like"/>
    <property type="match status" value="1"/>
</dbReference>
<feature type="domain" description="F-box" evidence="2">
    <location>
        <begin position="9"/>
        <end position="42"/>
    </location>
</feature>
<proteinExistence type="predicted"/>
<dbReference type="Pfam" id="PF03478">
    <property type="entry name" value="Beta-prop_KIB1-4"/>
    <property type="match status" value="1"/>
</dbReference>
<dbReference type="OrthoDB" id="638130at2759"/>
<dbReference type="InterPro" id="IPR036047">
    <property type="entry name" value="F-box-like_dom_sf"/>
</dbReference>
<evidence type="ECO:0000259" key="1">
    <source>
        <dbReference type="Pfam" id="PF03478"/>
    </source>
</evidence>
<dbReference type="InterPro" id="IPR005174">
    <property type="entry name" value="KIB1-4_b-propeller"/>
</dbReference>
<name>A0A6J1E1R2_MOMCH</name>
<dbReference type="InterPro" id="IPR051304">
    <property type="entry name" value="SCF_F-box_domain"/>
</dbReference>
<dbReference type="SUPFAM" id="SSF81383">
    <property type="entry name" value="F-box domain"/>
    <property type="match status" value="1"/>
</dbReference>